<dbReference type="PANTHER" id="PTHR30239:SF0">
    <property type="entry name" value="ACETOLACTATE SYNTHASE SMALL SUBUNIT 1, CHLOROPLASTIC"/>
    <property type="match status" value="1"/>
</dbReference>
<comment type="subunit">
    <text evidence="4 8">Dimer of large and small chains.</text>
</comment>
<evidence type="ECO:0000256" key="4">
    <source>
        <dbReference type="ARBA" id="ARBA00011744"/>
    </source>
</evidence>
<evidence type="ECO:0000256" key="6">
    <source>
        <dbReference type="ARBA" id="ARBA00023304"/>
    </source>
</evidence>
<keyword evidence="6 8" id="KW-0100">Branched-chain amino acid biosynthesis</keyword>
<dbReference type="RefSeq" id="WP_085010562.1">
    <property type="nucleotide sequence ID" value="NZ_NAAD01000011.1"/>
</dbReference>
<dbReference type="AlphaFoldDB" id="A0A1X0Y344"/>
<dbReference type="SUPFAM" id="SSF55021">
    <property type="entry name" value="ACT-like"/>
    <property type="match status" value="2"/>
</dbReference>
<dbReference type="Proteomes" id="UP000193136">
    <property type="component" value="Unassembled WGS sequence"/>
</dbReference>
<gene>
    <name evidence="10" type="ORF">B5V00_09540</name>
    <name evidence="11" type="ORF">C2E25_10790</name>
</gene>
<dbReference type="EMBL" id="NAAD01000011">
    <property type="protein sequence ID" value="ORJ59518.1"/>
    <property type="molecule type" value="Genomic_DNA"/>
</dbReference>
<reference evidence="11 13" key="2">
    <citation type="journal article" date="2018" name="Genome Announc.">
        <title>Genome Sequence of Geothermobacter sp. HR-1 Iron Reducer from the Loihi Seamount.</title>
        <authorList>
            <person name="Smith H."/>
            <person name="Abuyen K."/>
            <person name="Tremblay J."/>
            <person name="Savalia P."/>
            <person name="Perez-Rodriguez I."/>
            <person name="Emerson D."/>
            <person name="Tully B."/>
            <person name="Amend J."/>
        </authorList>
    </citation>
    <scope>NUCLEOTIDE SEQUENCE [LARGE SCALE GENOMIC DNA]</scope>
    <source>
        <strain evidence="11 13">HR-1</strain>
    </source>
</reference>
<dbReference type="STRING" id="1969733.B5V00_09540"/>
<evidence type="ECO:0000256" key="5">
    <source>
        <dbReference type="ARBA" id="ARBA00022605"/>
    </source>
</evidence>
<evidence type="ECO:0000313" key="10">
    <source>
        <dbReference type="EMBL" id="ORJ59518.1"/>
    </source>
</evidence>
<dbReference type="Proteomes" id="UP000236340">
    <property type="component" value="Unassembled WGS sequence"/>
</dbReference>
<dbReference type="UniPathway" id="UPA00049">
    <property type="reaction ID" value="UER00059"/>
</dbReference>
<organism evidence="10 12">
    <name type="scientific">Geothermobacter hydrogeniphilus</name>
    <dbReference type="NCBI Taxonomy" id="1969733"/>
    <lineage>
        <taxon>Bacteria</taxon>
        <taxon>Pseudomonadati</taxon>
        <taxon>Thermodesulfobacteriota</taxon>
        <taxon>Desulfuromonadia</taxon>
        <taxon>Desulfuromonadales</taxon>
        <taxon>Geothermobacteraceae</taxon>
        <taxon>Geothermobacter</taxon>
    </lineage>
</organism>
<proteinExistence type="inferred from homology"/>
<dbReference type="FunFam" id="3.30.70.260:FF:000001">
    <property type="entry name" value="Acetolactate synthase, small subunit"/>
    <property type="match status" value="1"/>
</dbReference>
<comment type="similarity">
    <text evidence="3 8">Belongs to the acetolactate synthase small subunit family.</text>
</comment>
<dbReference type="InterPro" id="IPR054480">
    <property type="entry name" value="AHAS_small-like_ACT"/>
</dbReference>
<dbReference type="UniPathway" id="UPA00047">
    <property type="reaction ID" value="UER00055"/>
</dbReference>
<evidence type="ECO:0000256" key="3">
    <source>
        <dbReference type="ARBA" id="ARBA00006341"/>
    </source>
</evidence>
<sequence>MRHTISVLVENEFGVLSRVSGLFSGRGFNIESLSVAPTLDPSVSRMTIVTTGDDQVLEQITKHLNKLIDTIKVIDFTGTDYVERELALIKVNAEESLRAEVLRIADIFRSKVVDVGPRSYTLEVTGAPGKINAILELLRPFGIKEIVRTGPVVLGRGEKGGKG</sequence>
<dbReference type="PANTHER" id="PTHR30239">
    <property type="entry name" value="ACETOLACTATE SYNTHASE SMALL SUBUNIT"/>
    <property type="match status" value="1"/>
</dbReference>
<comment type="function">
    <text evidence="8">Catalyzes the conversion of 2 pyruvate molecules into acetolactate in the first common step of the biosynthetic pathway of the branched-amino acids such as leucine, isoleucine, and valine.</text>
</comment>
<accession>A0A2K2H991</accession>
<dbReference type="InterPro" id="IPR002912">
    <property type="entry name" value="ACT_dom"/>
</dbReference>
<dbReference type="EMBL" id="PPFX01000023">
    <property type="protein sequence ID" value="PNU19790.1"/>
    <property type="molecule type" value="Genomic_DNA"/>
</dbReference>
<comment type="pathway">
    <text evidence="2 8">Amino-acid biosynthesis; L-valine biosynthesis; L-valine from pyruvate: step 1/4.</text>
</comment>
<evidence type="ECO:0000256" key="7">
    <source>
        <dbReference type="ARBA" id="ARBA00048670"/>
    </source>
</evidence>
<evidence type="ECO:0000256" key="1">
    <source>
        <dbReference type="ARBA" id="ARBA00004974"/>
    </source>
</evidence>
<dbReference type="CDD" id="cd04878">
    <property type="entry name" value="ACT_AHAS"/>
    <property type="match status" value="1"/>
</dbReference>
<dbReference type="OrthoDB" id="9787365at2"/>
<keyword evidence="5 8" id="KW-0028">Amino-acid biosynthesis</keyword>
<comment type="caution">
    <text evidence="10">The sequence shown here is derived from an EMBL/GenBank/DDBJ whole genome shotgun (WGS) entry which is preliminary data.</text>
</comment>
<dbReference type="Pfam" id="PF10369">
    <property type="entry name" value="ALS_ss_C"/>
    <property type="match status" value="1"/>
</dbReference>
<keyword evidence="12" id="KW-1185">Reference proteome</keyword>
<reference evidence="10 12" key="1">
    <citation type="submission" date="2017-03" db="EMBL/GenBank/DDBJ databases">
        <title>Genome sequence of Geothermobacter sp. EPR-M, Deep-Sea Iron Reducer.</title>
        <authorList>
            <person name="Tully B."/>
            <person name="Savalia P."/>
            <person name="Abuyen K."/>
            <person name="Baughan C."/>
            <person name="Romero E."/>
            <person name="Ronkowski C."/>
            <person name="Torres B."/>
            <person name="Tremblay J."/>
            <person name="Trujillo A."/>
            <person name="Tyler M."/>
            <person name="Perez-Rodriguez I."/>
            <person name="Amend J."/>
        </authorList>
    </citation>
    <scope>NUCLEOTIDE SEQUENCE [LARGE SCALE GENOMIC DNA]</scope>
    <source>
        <strain evidence="10 12">EPR-M</strain>
    </source>
</reference>
<dbReference type="GO" id="GO:0009099">
    <property type="term" value="P:L-valine biosynthetic process"/>
    <property type="evidence" value="ECO:0007669"/>
    <property type="project" value="UniProtKB-UniRule"/>
</dbReference>
<dbReference type="EC" id="2.2.1.6" evidence="8"/>
<dbReference type="NCBIfam" id="TIGR00119">
    <property type="entry name" value="acolac_sm"/>
    <property type="match status" value="1"/>
</dbReference>
<protein>
    <recommendedName>
        <fullName evidence="8">Acetolactate synthase small subunit</fullName>
        <shortName evidence="8">AHAS</shortName>
        <shortName evidence="8">ALS</shortName>
        <ecNumber evidence="8">2.2.1.6</ecNumber>
    </recommendedName>
    <alternativeName>
        <fullName evidence="8">Acetohydroxy-acid synthase small subunit</fullName>
    </alternativeName>
</protein>
<feature type="domain" description="ACT" evidence="9">
    <location>
        <begin position="4"/>
        <end position="78"/>
    </location>
</feature>
<dbReference type="Pfam" id="PF22629">
    <property type="entry name" value="ACT_AHAS_ss"/>
    <property type="match status" value="1"/>
</dbReference>
<dbReference type="InterPro" id="IPR045865">
    <property type="entry name" value="ACT-like_dom_sf"/>
</dbReference>
<dbReference type="PROSITE" id="PS51671">
    <property type="entry name" value="ACT"/>
    <property type="match status" value="1"/>
</dbReference>
<dbReference type="GO" id="GO:0003984">
    <property type="term" value="F:acetolactate synthase activity"/>
    <property type="evidence" value="ECO:0007669"/>
    <property type="project" value="UniProtKB-UniRule"/>
</dbReference>
<evidence type="ECO:0000256" key="8">
    <source>
        <dbReference type="RuleBase" id="RU368092"/>
    </source>
</evidence>
<accession>A0A1X0Y344</accession>
<comment type="pathway">
    <text evidence="1 8">Amino-acid biosynthesis; L-isoleucine biosynthesis; L-isoleucine from 2-oxobutanoate: step 1/4.</text>
</comment>
<comment type="catalytic activity">
    <reaction evidence="7 8">
        <text>2 pyruvate + H(+) = (2S)-2-acetolactate + CO2</text>
        <dbReference type="Rhea" id="RHEA:25249"/>
        <dbReference type="ChEBI" id="CHEBI:15361"/>
        <dbReference type="ChEBI" id="CHEBI:15378"/>
        <dbReference type="ChEBI" id="CHEBI:16526"/>
        <dbReference type="ChEBI" id="CHEBI:58476"/>
        <dbReference type="EC" id="2.2.1.6"/>
    </reaction>
</comment>
<dbReference type="Gene3D" id="3.30.70.260">
    <property type="match status" value="1"/>
</dbReference>
<dbReference type="NCBIfam" id="NF008864">
    <property type="entry name" value="PRK11895.1"/>
    <property type="match status" value="1"/>
</dbReference>
<evidence type="ECO:0000259" key="9">
    <source>
        <dbReference type="PROSITE" id="PS51671"/>
    </source>
</evidence>
<dbReference type="FunFam" id="3.30.70.1150:FF:000001">
    <property type="entry name" value="Acetolactate synthase small subunit"/>
    <property type="match status" value="1"/>
</dbReference>
<dbReference type="GO" id="GO:0005829">
    <property type="term" value="C:cytosol"/>
    <property type="evidence" value="ECO:0007669"/>
    <property type="project" value="TreeGrafter"/>
</dbReference>
<evidence type="ECO:0000313" key="13">
    <source>
        <dbReference type="Proteomes" id="UP000236340"/>
    </source>
</evidence>
<dbReference type="GO" id="GO:0009097">
    <property type="term" value="P:isoleucine biosynthetic process"/>
    <property type="evidence" value="ECO:0007669"/>
    <property type="project" value="UniProtKB-UniRule"/>
</dbReference>
<dbReference type="GO" id="GO:1990610">
    <property type="term" value="F:acetolactate synthase regulator activity"/>
    <property type="evidence" value="ECO:0007669"/>
    <property type="project" value="UniProtKB-UniRule"/>
</dbReference>
<evidence type="ECO:0000313" key="11">
    <source>
        <dbReference type="EMBL" id="PNU19790.1"/>
    </source>
</evidence>
<dbReference type="InterPro" id="IPR027271">
    <property type="entry name" value="Acetolactate_synth/TF_NikR_C"/>
</dbReference>
<dbReference type="Gene3D" id="3.30.70.1150">
    <property type="entry name" value="ACT-like. Chain A, domain 2"/>
    <property type="match status" value="1"/>
</dbReference>
<dbReference type="InterPro" id="IPR004789">
    <property type="entry name" value="Acetalactate_synth_ssu"/>
</dbReference>
<dbReference type="InterPro" id="IPR039557">
    <property type="entry name" value="AHAS_ACT"/>
</dbReference>
<evidence type="ECO:0000313" key="12">
    <source>
        <dbReference type="Proteomes" id="UP000193136"/>
    </source>
</evidence>
<keyword evidence="8" id="KW-0808">Transferase</keyword>
<name>A0A1X0Y344_9BACT</name>
<dbReference type="InterPro" id="IPR019455">
    <property type="entry name" value="Acetolactate_synth_ssu_C"/>
</dbReference>
<evidence type="ECO:0000256" key="2">
    <source>
        <dbReference type="ARBA" id="ARBA00005025"/>
    </source>
</evidence>